<reference evidence="1 2" key="1">
    <citation type="submission" date="2020-08" db="EMBL/GenBank/DDBJ databases">
        <title>Genome public.</title>
        <authorList>
            <person name="Liu C."/>
            <person name="Sun Q."/>
        </authorList>
    </citation>
    <scope>NUCLEOTIDE SEQUENCE [LARGE SCALE GENOMIC DNA]</scope>
    <source>
        <strain evidence="1 2">BX3</strain>
    </source>
</reference>
<name>A0ABR7MSJ2_9FIRM</name>
<dbReference type="EMBL" id="JACRSW010000011">
    <property type="protein sequence ID" value="MBC8556766.1"/>
    <property type="molecule type" value="Genomic_DNA"/>
</dbReference>
<dbReference type="RefSeq" id="WP_177306685.1">
    <property type="nucleotide sequence ID" value="NZ_JACRSW010000011.1"/>
</dbReference>
<organism evidence="1 2">
    <name type="scientific">Jutongia hominis</name>
    <dbReference type="NCBI Taxonomy" id="2763664"/>
    <lineage>
        <taxon>Bacteria</taxon>
        <taxon>Bacillati</taxon>
        <taxon>Bacillota</taxon>
        <taxon>Clostridia</taxon>
        <taxon>Lachnospirales</taxon>
        <taxon>Lachnospiraceae</taxon>
        <taxon>Jutongia</taxon>
    </lineage>
</organism>
<comment type="caution">
    <text evidence="1">The sequence shown here is derived from an EMBL/GenBank/DDBJ whole genome shotgun (WGS) entry which is preliminary data.</text>
</comment>
<keyword evidence="2" id="KW-1185">Reference proteome</keyword>
<protein>
    <submittedName>
        <fullName evidence="1">Uncharacterized protein</fullName>
    </submittedName>
</protein>
<dbReference type="Proteomes" id="UP000637513">
    <property type="component" value="Unassembled WGS sequence"/>
</dbReference>
<proteinExistence type="predicted"/>
<gene>
    <name evidence="1" type="ORF">H8700_03475</name>
</gene>
<sequence length="60" mass="6881">MAKKQWGTTYDEDILKEFQANCDEYGMKANMVLEALMKFFNEGNCKIVVKKGGLTIEIDE</sequence>
<accession>A0ABR7MSJ2</accession>
<evidence type="ECO:0000313" key="1">
    <source>
        <dbReference type="EMBL" id="MBC8556766.1"/>
    </source>
</evidence>
<evidence type="ECO:0000313" key="2">
    <source>
        <dbReference type="Proteomes" id="UP000637513"/>
    </source>
</evidence>